<feature type="transmembrane region" description="Helical" evidence="1">
    <location>
        <begin position="59"/>
        <end position="80"/>
    </location>
</feature>
<evidence type="ECO:0000313" key="3">
    <source>
        <dbReference type="Proteomes" id="UP000597656"/>
    </source>
</evidence>
<dbReference type="Proteomes" id="UP000597656">
    <property type="component" value="Unassembled WGS sequence"/>
</dbReference>
<evidence type="ECO:0000313" key="2">
    <source>
        <dbReference type="EMBL" id="GGM99037.1"/>
    </source>
</evidence>
<comment type="caution">
    <text evidence="2">The sequence shown here is derived from an EMBL/GenBank/DDBJ whole genome shotgun (WGS) entry which is preliminary data.</text>
</comment>
<protein>
    <recommendedName>
        <fullName evidence="4">YGGT family protein</fullName>
    </recommendedName>
</protein>
<name>A0ABQ2I6M8_9PSEU</name>
<evidence type="ECO:0008006" key="4">
    <source>
        <dbReference type="Google" id="ProtNLM"/>
    </source>
</evidence>
<gene>
    <name evidence="2" type="ORF">GCM10011609_41600</name>
</gene>
<proteinExistence type="predicted"/>
<reference evidence="3" key="1">
    <citation type="journal article" date="2019" name="Int. J. Syst. Evol. Microbiol.">
        <title>The Global Catalogue of Microorganisms (GCM) 10K type strain sequencing project: providing services to taxonomists for standard genome sequencing and annotation.</title>
        <authorList>
            <consortium name="The Broad Institute Genomics Platform"/>
            <consortium name="The Broad Institute Genome Sequencing Center for Infectious Disease"/>
            <person name="Wu L."/>
            <person name="Ma J."/>
        </authorList>
    </citation>
    <scope>NUCLEOTIDE SEQUENCE [LARGE SCALE GENOMIC DNA]</scope>
    <source>
        <strain evidence="3">CGMCC 4.7319</strain>
    </source>
</reference>
<keyword evidence="1" id="KW-1133">Transmembrane helix</keyword>
<sequence>MISGIGVVFALIEVLFILMNVLGANAANAFYRFIQSLAEPLALFFPGLFQTGNFNLDVFLNYGLAAVFWLVVTGLIARAVSRY</sequence>
<dbReference type="EMBL" id="BMNC01000005">
    <property type="protein sequence ID" value="GGM99037.1"/>
    <property type="molecule type" value="Genomic_DNA"/>
</dbReference>
<evidence type="ECO:0000256" key="1">
    <source>
        <dbReference type="SAM" id="Phobius"/>
    </source>
</evidence>
<keyword evidence="3" id="KW-1185">Reference proteome</keyword>
<organism evidence="2 3">
    <name type="scientific">Lentzea pudingi</name>
    <dbReference type="NCBI Taxonomy" id="1789439"/>
    <lineage>
        <taxon>Bacteria</taxon>
        <taxon>Bacillati</taxon>
        <taxon>Actinomycetota</taxon>
        <taxon>Actinomycetes</taxon>
        <taxon>Pseudonocardiales</taxon>
        <taxon>Pseudonocardiaceae</taxon>
        <taxon>Lentzea</taxon>
    </lineage>
</organism>
<keyword evidence="1" id="KW-0812">Transmembrane</keyword>
<accession>A0ABQ2I6M8</accession>
<keyword evidence="1" id="KW-0472">Membrane</keyword>